<protein>
    <submittedName>
        <fullName evidence="3">Uncharacterized protein</fullName>
    </submittedName>
</protein>
<sequence length="510" mass="55337">MEYRKQFETPCRGERAERGAFTDAAPPLPSLAPPSGTGTVMREPVSMLVCGPVPVPDAVHERRRRCETPLYPPPIQRSRCRTASVTAFRLLVAAFATAMAVFAVVGQVLPFCDRTFRGWKVEYAVWRQSAARTSGGTTWRNAREGNTTEKVFSVLSAVFSLIACVLCSVFVGLWLRYEQERRREADAYEEAQRYAGWRQVQDRDNGAHRGANHHNGGRLRSEELHAQDSFKCDSPTAYPRVFGTKEEMYKRERQRRRVDRDVGVAAFSFLIAGAAASLVTMASMMHFYVAVTNEGTASRGYVVGFALFVAAFALGVVAFVLLALPCLTDLYLCCGPQVETPKTPSASSRWDSADVEGLPAAAPVPQPAGFRNTRTMNSNAALPERAASSPFAATTHAYRSRSSSPPPPPETRHTAIYQDTRAPPPPAPPQAYVPAVVGTYPEALPGPTSMAHLTLHHVSPDGTTTAMYHPTAQGAWQDAAVAPGLYAASLLHVAHEAEGGYASGGFYTAA</sequence>
<feature type="region of interest" description="Disordered" evidence="1">
    <location>
        <begin position="1"/>
        <end position="37"/>
    </location>
</feature>
<dbReference type="AlphaFoldDB" id="A0A0N0P475"/>
<evidence type="ECO:0000313" key="4">
    <source>
        <dbReference type="Proteomes" id="UP000038009"/>
    </source>
</evidence>
<comment type="caution">
    <text evidence="3">The sequence shown here is derived from an EMBL/GenBank/DDBJ whole genome shotgun (WGS) entry which is preliminary data.</text>
</comment>
<keyword evidence="4" id="KW-1185">Reference proteome</keyword>
<feature type="region of interest" description="Disordered" evidence="1">
    <location>
        <begin position="392"/>
        <end position="430"/>
    </location>
</feature>
<evidence type="ECO:0000256" key="1">
    <source>
        <dbReference type="SAM" id="MobiDB-lite"/>
    </source>
</evidence>
<feature type="transmembrane region" description="Helical" evidence="2">
    <location>
        <begin position="151"/>
        <end position="175"/>
    </location>
</feature>
<dbReference type="OrthoDB" id="10677163at2759"/>
<proteinExistence type="predicted"/>
<keyword evidence="2" id="KW-1133">Transmembrane helix</keyword>
<name>A0A0N0P475_LEPSE</name>
<keyword evidence="2" id="KW-0812">Transmembrane</keyword>
<dbReference type="OMA" id="TWRNARE"/>
<feature type="transmembrane region" description="Helical" evidence="2">
    <location>
        <begin position="262"/>
        <end position="289"/>
    </location>
</feature>
<evidence type="ECO:0000313" key="3">
    <source>
        <dbReference type="EMBL" id="KPI84969.1"/>
    </source>
</evidence>
<organism evidence="3 4">
    <name type="scientific">Leptomonas seymouri</name>
    <dbReference type="NCBI Taxonomy" id="5684"/>
    <lineage>
        <taxon>Eukaryota</taxon>
        <taxon>Discoba</taxon>
        <taxon>Euglenozoa</taxon>
        <taxon>Kinetoplastea</taxon>
        <taxon>Metakinetoplastina</taxon>
        <taxon>Trypanosomatida</taxon>
        <taxon>Trypanosomatidae</taxon>
        <taxon>Leishmaniinae</taxon>
        <taxon>Leptomonas</taxon>
    </lineage>
</organism>
<feature type="transmembrane region" description="Helical" evidence="2">
    <location>
        <begin position="87"/>
        <end position="109"/>
    </location>
</feature>
<evidence type="ECO:0000256" key="2">
    <source>
        <dbReference type="SAM" id="Phobius"/>
    </source>
</evidence>
<feature type="transmembrane region" description="Helical" evidence="2">
    <location>
        <begin position="301"/>
        <end position="324"/>
    </location>
</feature>
<reference evidence="3 4" key="1">
    <citation type="journal article" date="2015" name="PLoS Pathog.">
        <title>Leptomonas seymouri: Adaptations to the Dixenous Life Cycle Analyzed by Genome Sequencing, Transcriptome Profiling and Co-infection with Leishmania donovani.</title>
        <authorList>
            <person name="Kraeva N."/>
            <person name="Butenko A."/>
            <person name="Hlavacova J."/>
            <person name="Kostygov A."/>
            <person name="Myskova J."/>
            <person name="Grybchuk D."/>
            <person name="Lestinova T."/>
            <person name="Votypka J."/>
            <person name="Volf P."/>
            <person name="Opperdoes F."/>
            <person name="Flegontov P."/>
            <person name="Lukes J."/>
            <person name="Yurchenko V."/>
        </authorList>
    </citation>
    <scope>NUCLEOTIDE SEQUENCE [LARGE SCALE GENOMIC DNA]</scope>
    <source>
        <strain evidence="3 4">ATCC 30220</strain>
    </source>
</reference>
<dbReference type="VEuPathDB" id="TriTrypDB:Lsey_0218_0110"/>
<dbReference type="EMBL" id="LJSK01000218">
    <property type="protein sequence ID" value="KPI84969.1"/>
    <property type="molecule type" value="Genomic_DNA"/>
</dbReference>
<accession>A0A0N0P475</accession>
<feature type="compositionally biased region" description="Basic and acidic residues" evidence="1">
    <location>
        <begin position="1"/>
        <end position="20"/>
    </location>
</feature>
<gene>
    <name evidence="3" type="ORF">ABL78_5984</name>
</gene>
<dbReference type="Proteomes" id="UP000038009">
    <property type="component" value="Unassembled WGS sequence"/>
</dbReference>
<keyword evidence="2" id="KW-0472">Membrane</keyword>